<reference evidence="2" key="1">
    <citation type="submission" date="2021-01" db="UniProtKB">
        <authorList>
            <consortium name="EnsemblMetazoa"/>
        </authorList>
    </citation>
    <scope>IDENTIFICATION</scope>
</reference>
<dbReference type="GeneID" id="100679490"/>
<dbReference type="AlphaFoldDB" id="A0A7M7T8K4"/>
<dbReference type="PANTHER" id="PTHR11012">
    <property type="entry name" value="PROTEIN KINASE-LIKE DOMAIN-CONTAINING"/>
    <property type="match status" value="1"/>
</dbReference>
<dbReference type="SMART" id="SM00587">
    <property type="entry name" value="CHK"/>
    <property type="match status" value="1"/>
</dbReference>
<evidence type="ECO:0000313" key="2">
    <source>
        <dbReference type="EnsemblMetazoa" id="XP_031782555"/>
    </source>
</evidence>
<dbReference type="FunCoup" id="A0A7M7T8K4">
    <property type="interactions" value="9"/>
</dbReference>
<protein>
    <recommendedName>
        <fullName evidence="1">CHK kinase-like domain-containing protein</fullName>
    </recommendedName>
</protein>
<name>A0A7M7T8K4_NASVI</name>
<dbReference type="OrthoDB" id="190089at2759"/>
<dbReference type="PANTHER" id="PTHR11012:SF57">
    <property type="entry name" value="LD10016P"/>
    <property type="match status" value="1"/>
</dbReference>
<dbReference type="InterPro" id="IPR004119">
    <property type="entry name" value="EcKL"/>
</dbReference>
<dbReference type="InterPro" id="IPR015897">
    <property type="entry name" value="CHK_kinase-like"/>
</dbReference>
<keyword evidence="3" id="KW-1185">Reference proteome</keyword>
<dbReference type="InParanoid" id="A0A7M7T8K4"/>
<dbReference type="EnsemblMetazoa" id="XM_031926695">
    <property type="protein sequence ID" value="XP_031782555"/>
    <property type="gene ID" value="LOC100679490"/>
</dbReference>
<dbReference type="RefSeq" id="XP_031782555.1">
    <property type="nucleotide sequence ID" value="XM_031926695.2"/>
</dbReference>
<sequence length="425" mass="49736">MEINKDFDLLKKVSAYFDENTLRKIVAEEKSIDKSDIEILSWNFEKISGKGDNYLSVVDRLFIKSRAQQKTLETRIIVKSMPENVFRRKLLRSAEYFRNEIIFYTEISRRFSKYLKSKGQAQLLSIPLCFAYHLDGDNDFIALQDVTDLGFSPISRHACLNYEECKYIIEAIAQFHAISFAYKNEHREEFERIASLLNETFYREDIFETSFKCFNDDLFRIARDALAKEYPGSKGEKVFNSYEPDKLYKKVVDICAKKDAETSVISQGDTWAPNFMMRRTKHGKTEILILDFQIARCASPVLDVVFFIYQCTDKKLRDRYYDTLLKEYYDILTKTMKLLGTDADVHYSWETFQKEVKEQSLYGLMFALMNVPLSLIPENAVFDLDSIKEEVSDIADLDTLPNLEKAEDRQRLADIILHAVEKEFI</sequence>
<organism evidence="2 3">
    <name type="scientific">Nasonia vitripennis</name>
    <name type="common">Parasitic wasp</name>
    <dbReference type="NCBI Taxonomy" id="7425"/>
    <lineage>
        <taxon>Eukaryota</taxon>
        <taxon>Metazoa</taxon>
        <taxon>Ecdysozoa</taxon>
        <taxon>Arthropoda</taxon>
        <taxon>Hexapoda</taxon>
        <taxon>Insecta</taxon>
        <taxon>Pterygota</taxon>
        <taxon>Neoptera</taxon>
        <taxon>Endopterygota</taxon>
        <taxon>Hymenoptera</taxon>
        <taxon>Apocrita</taxon>
        <taxon>Proctotrupomorpha</taxon>
        <taxon>Chalcidoidea</taxon>
        <taxon>Pteromalidae</taxon>
        <taxon>Pteromalinae</taxon>
        <taxon>Nasonia</taxon>
    </lineage>
</organism>
<dbReference type="InterPro" id="IPR011009">
    <property type="entry name" value="Kinase-like_dom_sf"/>
</dbReference>
<dbReference type="Gene3D" id="3.90.1200.10">
    <property type="match status" value="1"/>
</dbReference>
<evidence type="ECO:0000313" key="3">
    <source>
        <dbReference type="Proteomes" id="UP000002358"/>
    </source>
</evidence>
<dbReference type="Proteomes" id="UP000002358">
    <property type="component" value="Chromosome 3"/>
</dbReference>
<proteinExistence type="predicted"/>
<dbReference type="KEGG" id="nvi:100679490"/>
<evidence type="ECO:0000259" key="1">
    <source>
        <dbReference type="SMART" id="SM00587"/>
    </source>
</evidence>
<feature type="domain" description="CHK kinase-like" evidence="1">
    <location>
        <begin position="141"/>
        <end position="338"/>
    </location>
</feature>
<accession>A0A7M7T8K4</accession>
<dbReference type="SUPFAM" id="SSF56112">
    <property type="entry name" value="Protein kinase-like (PK-like)"/>
    <property type="match status" value="1"/>
</dbReference>
<dbReference type="Pfam" id="PF02958">
    <property type="entry name" value="EcKL"/>
    <property type="match status" value="1"/>
</dbReference>